<feature type="transmembrane region" description="Helical" evidence="1">
    <location>
        <begin position="79"/>
        <end position="101"/>
    </location>
</feature>
<keyword evidence="1" id="KW-0812">Transmembrane</keyword>
<dbReference type="Proteomes" id="UP000263268">
    <property type="component" value="Unassembled WGS sequence"/>
</dbReference>
<evidence type="ECO:0000313" key="2">
    <source>
        <dbReference type="EMBL" id="HCY80897.1"/>
    </source>
</evidence>
<comment type="caution">
    <text evidence="2">The sequence shown here is derived from an EMBL/GenBank/DDBJ whole genome shotgun (WGS) entry which is preliminary data.</text>
</comment>
<evidence type="ECO:0000313" key="3">
    <source>
        <dbReference type="Proteomes" id="UP000263268"/>
    </source>
</evidence>
<feature type="non-terminal residue" evidence="2">
    <location>
        <position position="146"/>
    </location>
</feature>
<dbReference type="EMBL" id="DPRK01000075">
    <property type="protein sequence ID" value="HCY80897.1"/>
    <property type="molecule type" value="Genomic_DNA"/>
</dbReference>
<reference evidence="2 3" key="1">
    <citation type="journal article" date="2018" name="Nat. Biotechnol.">
        <title>A standardized bacterial taxonomy based on genome phylogeny substantially revises the tree of life.</title>
        <authorList>
            <person name="Parks D.H."/>
            <person name="Chuvochina M."/>
            <person name="Waite D.W."/>
            <person name="Rinke C."/>
            <person name="Skarshewski A."/>
            <person name="Chaumeil P.A."/>
            <person name="Hugenholtz P."/>
        </authorList>
    </citation>
    <scope>NUCLEOTIDE SEQUENCE [LARGE SCALE GENOMIC DNA]</scope>
    <source>
        <strain evidence="2">UBA10227</strain>
    </source>
</reference>
<gene>
    <name evidence="2" type="ORF">DHV22_04455</name>
</gene>
<name>A0A3D6BQI7_9FLAO</name>
<keyword evidence="1" id="KW-1133">Transmembrane helix</keyword>
<evidence type="ECO:0000256" key="1">
    <source>
        <dbReference type="SAM" id="Phobius"/>
    </source>
</evidence>
<proteinExistence type="predicted"/>
<sequence>MFGLVTMLLSTLGATGMGSILKILGGVVQSIADANEQKAKRELARDLAMSNQDIKFQQAVFGNAADPEVGMFTRGTRRLIALIGMLNFATISILCTLYPGVELVTFTPPENKEAVSILWGLVKMPSGADVTTAITTGHISLVSIAT</sequence>
<organism evidence="2 3">
    <name type="scientific">Xanthomarina gelatinilytica</name>
    <dbReference type="NCBI Taxonomy" id="1137281"/>
    <lineage>
        <taxon>Bacteria</taxon>
        <taxon>Pseudomonadati</taxon>
        <taxon>Bacteroidota</taxon>
        <taxon>Flavobacteriia</taxon>
        <taxon>Flavobacteriales</taxon>
        <taxon>Flavobacteriaceae</taxon>
        <taxon>Xanthomarina</taxon>
    </lineage>
</organism>
<accession>A0A3D6BQI7</accession>
<protein>
    <submittedName>
        <fullName evidence="2">Uncharacterized protein</fullName>
    </submittedName>
</protein>
<keyword evidence="1" id="KW-0472">Membrane</keyword>
<dbReference type="AlphaFoldDB" id="A0A3D6BQI7"/>